<dbReference type="Proteomes" id="UP000321685">
    <property type="component" value="Unassembled WGS sequence"/>
</dbReference>
<gene>
    <name evidence="1" type="ORF">PSU4_54740</name>
</gene>
<organism evidence="1 2">
    <name type="scientific">Pseudonocardia sulfidoxydans NBRC 16205</name>
    <dbReference type="NCBI Taxonomy" id="1223511"/>
    <lineage>
        <taxon>Bacteria</taxon>
        <taxon>Bacillati</taxon>
        <taxon>Actinomycetota</taxon>
        <taxon>Actinomycetes</taxon>
        <taxon>Pseudonocardiales</taxon>
        <taxon>Pseudonocardiaceae</taxon>
        <taxon>Pseudonocardia</taxon>
    </lineage>
</organism>
<evidence type="ECO:0000313" key="2">
    <source>
        <dbReference type="Proteomes" id="UP000321685"/>
    </source>
</evidence>
<dbReference type="EMBL" id="BJVJ01000095">
    <property type="protein sequence ID" value="GEL26520.1"/>
    <property type="molecule type" value="Genomic_DNA"/>
</dbReference>
<reference evidence="1 2" key="1">
    <citation type="submission" date="2019-07" db="EMBL/GenBank/DDBJ databases">
        <title>Whole genome shotgun sequence of Pseudonocardia sulfidoxydans NBRC 16205.</title>
        <authorList>
            <person name="Hosoyama A."/>
            <person name="Uohara A."/>
            <person name="Ohji S."/>
            <person name="Ichikawa N."/>
        </authorList>
    </citation>
    <scope>NUCLEOTIDE SEQUENCE [LARGE SCALE GENOMIC DNA]</scope>
    <source>
        <strain evidence="1 2">NBRC 16205</strain>
    </source>
</reference>
<evidence type="ECO:0000313" key="1">
    <source>
        <dbReference type="EMBL" id="GEL26520.1"/>
    </source>
</evidence>
<dbReference type="AlphaFoldDB" id="A0A511DNX8"/>
<proteinExistence type="predicted"/>
<keyword evidence="2" id="KW-1185">Reference proteome</keyword>
<protein>
    <submittedName>
        <fullName evidence="1">Uncharacterized protein</fullName>
    </submittedName>
</protein>
<accession>A0A511DNX8</accession>
<comment type="caution">
    <text evidence="1">The sequence shown here is derived from an EMBL/GenBank/DDBJ whole genome shotgun (WGS) entry which is preliminary data.</text>
</comment>
<sequence length="160" mass="17186">MVSSRKRRRMVGVACDAGGVRLSEREIGRIPPGNLRVPRGEFVALWVAAEELGSAQAGRGVTDWPLGGVVVTCRWVARAVTENGRGRRSPTRAPVTRRSVLAIEEELEAEYLASEKLLARPFPSVLMTGQPGYVEAVSATLRWAWRGVGSAPVLVPVAAG</sequence>
<name>A0A511DNX8_9PSEU</name>